<sequence>MSIFLARSCGAALLLTVSAQGALADLSAKDVWSDWKSYMTGTGYEVTATESMSGDTLTVSDLSMMMPIPDEEDVTAGLSMPEIKFTENGDGTVSILVPKEFPLTVRASEDDDKLTVNLIITHDGTPVTVSGDSENMTYDYATSEMTLTLDGLEATGEDIPQDAIRGTVSLSDMVTKTTMSLAGVRSYDQTWTASALSYDLGFKDPDSEDFASFNGAMQQLQAHGTSTVPADLDKSGDFSALLAAGFGLDTDFSYTSGTSAFAFQDGSDSLTFDSTSGGGNFGVAMDASKLTYDVTQKDMAFNVTGSDIPFPLALSMAEAGFNITIPLAKSEEEQDFALGVALRDFAVPEMLWGMVDPAGALPHDPASVVLSLTGKGKVLFDVFDAEAMEKVEDGEVAPGELNAVTIQELLVSAAGAKLTGTGDFAFNNDDLTSFDGMPAPSGEANLSLTGANTLMDKLIEMGLMSDDDAMGARMMMGMLAVPGEGEDTLNSKIEISEDGKILANGQRIK</sequence>
<protein>
    <recommendedName>
        <fullName evidence="4">DUF2125 domain-containing protein</fullName>
    </recommendedName>
</protein>
<evidence type="ECO:0008006" key="4">
    <source>
        <dbReference type="Google" id="ProtNLM"/>
    </source>
</evidence>
<accession>A0A1B0ZS38</accession>
<dbReference type="AlphaFoldDB" id="A0A1B0ZS38"/>
<dbReference type="PATRIC" id="fig|60890.4.peg.2029"/>
<organism evidence="2 3">
    <name type="scientific">Phaeobacter gallaeciensis</name>
    <dbReference type="NCBI Taxonomy" id="60890"/>
    <lineage>
        <taxon>Bacteria</taxon>
        <taxon>Pseudomonadati</taxon>
        <taxon>Pseudomonadota</taxon>
        <taxon>Alphaproteobacteria</taxon>
        <taxon>Rhodobacterales</taxon>
        <taxon>Roseobacteraceae</taxon>
        <taxon>Phaeobacter</taxon>
    </lineage>
</organism>
<keyword evidence="3" id="KW-1185">Reference proteome</keyword>
<evidence type="ECO:0000313" key="2">
    <source>
        <dbReference type="EMBL" id="ANP36987.1"/>
    </source>
</evidence>
<feature type="chain" id="PRO_5044370026" description="DUF2125 domain-containing protein" evidence="1">
    <location>
        <begin position="25"/>
        <end position="509"/>
    </location>
</feature>
<proteinExistence type="predicted"/>
<dbReference type="OrthoDB" id="7791409at2"/>
<evidence type="ECO:0000256" key="1">
    <source>
        <dbReference type="SAM" id="SignalP"/>
    </source>
</evidence>
<dbReference type="EMBL" id="CP015124">
    <property type="protein sequence ID" value="ANP36987.1"/>
    <property type="molecule type" value="Genomic_DNA"/>
</dbReference>
<dbReference type="Proteomes" id="UP000092565">
    <property type="component" value="Chromosome"/>
</dbReference>
<name>A0A1B0ZS38_9RHOB</name>
<keyword evidence="1" id="KW-0732">Signal</keyword>
<dbReference type="RefSeq" id="WP_065271875.1">
    <property type="nucleotide sequence ID" value="NZ_CP015124.1"/>
</dbReference>
<evidence type="ECO:0000313" key="3">
    <source>
        <dbReference type="Proteomes" id="UP000092565"/>
    </source>
</evidence>
<gene>
    <name evidence="2" type="ORF">JL2886_02093</name>
</gene>
<reference evidence="2 3" key="1">
    <citation type="submission" date="2016-04" db="EMBL/GenBank/DDBJ databases">
        <authorList>
            <person name="Evans L.H."/>
            <person name="Alamgir A."/>
            <person name="Owens N."/>
            <person name="Weber N.D."/>
            <person name="Virtaneva K."/>
            <person name="Barbian K."/>
            <person name="Babar A."/>
            <person name="Rosenke K."/>
        </authorList>
    </citation>
    <scope>NUCLEOTIDE SEQUENCE [LARGE SCALE GENOMIC DNA]</scope>
    <source>
        <strain evidence="2 3">JL2886</strain>
    </source>
</reference>
<feature type="signal peptide" evidence="1">
    <location>
        <begin position="1"/>
        <end position="24"/>
    </location>
</feature>